<keyword evidence="3" id="KW-1185">Reference proteome</keyword>
<evidence type="ECO:0000256" key="1">
    <source>
        <dbReference type="SAM" id="MobiDB-lite"/>
    </source>
</evidence>
<proteinExistence type="predicted"/>
<reference evidence="2" key="1">
    <citation type="submission" date="2024-05" db="EMBL/GenBank/DDBJ databases">
        <title>Whole genome shotgun sequence of Streptomyces hydrogenans NBRC 13475.</title>
        <authorList>
            <person name="Komaki H."/>
            <person name="Tamura T."/>
        </authorList>
    </citation>
    <scope>NUCLEOTIDE SEQUENCE</scope>
    <source>
        <strain evidence="2">NBRC 13475</strain>
    </source>
</reference>
<dbReference type="Proteomes" id="UP001052739">
    <property type="component" value="Unassembled WGS sequence"/>
</dbReference>
<dbReference type="RefSeq" id="WP_190222696.1">
    <property type="nucleotide sequence ID" value="NZ_BNBS01000020.1"/>
</dbReference>
<feature type="region of interest" description="Disordered" evidence="1">
    <location>
        <begin position="1"/>
        <end position="20"/>
    </location>
</feature>
<name>A0ABQ3PJS9_9ACTN</name>
<protein>
    <recommendedName>
        <fullName evidence="4">Lsr2 family protein</fullName>
    </recommendedName>
</protein>
<feature type="region of interest" description="Disordered" evidence="1">
    <location>
        <begin position="105"/>
        <end position="125"/>
    </location>
</feature>
<organism evidence="2 3">
    <name type="scientific">Streptomyces hydrogenans</name>
    <dbReference type="NCBI Taxonomy" id="1873719"/>
    <lineage>
        <taxon>Bacteria</taxon>
        <taxon>Bacillati</taxon>
        <taxon>Actinomycetota</taxon>
        <taxon>Actinomycetes</taxon>
        <taxon>Kitasatosporales</taxon>
        <taxon>Streptomycetaceae</taxon>
        <taxon>Streptomyces</taxon>
    </lineage>
</organism>
<gene>
    <name evidence="2" type="ORF">Shyd_66570</name>
</gene>
<evidence type="ECO:0000313" key="2">
    <source>
        <dbReference type="EMBL" id="GHI25286.1"/>
    </source>
</evidence>
<dbReference type="EMBL" id="BNDW01000068">
    <property type="protein sequence ID" value="GHI25286.1"/>
    <property type="molecule type" value="Genomic_DNA"/>
</dbReference>
<evidence type="ECO:0008006" key="4">
    <source>
        <dbReference type="Google" id="ProtNLM"/>
    </source>
</evidence>
<sequence>MSIRVVQVDESQKDEPGVEEAVTTIGGLTLTTYARLERVDDYDEKTVEDVVEIRMLIPVEDEDADEDSGSPYIFNTAVIDLGPASVKAYLKAIAPFADKARLVTATSKSPAPAGRTSRGSSRELTEWGHRAKKWLRGAGHEVKDRGQVPRALEEIYVKNNPEDPKPE</sequence>
<evidence type="ECO:0000313" key="3">
    <source>
        <dbReference type="Proteomes" id="UP001052739"/>
    </source>
</evidence>
<accession>A0ABQ3PJS9</accession>
<comment type="caution">
    <text evidence="2">The sequence shown here is derived from an EMBL/GenBank/DDBJ whole genome shotgun (WGS) entry which is preliminary data.</text>
</comment>